<reference evidence="1" key="1">
    <citation type="journal article" date="2014" name="Front. Microbiol.">
        <title>High frequency of phylogenetically diverse reductive dehalogenase-homologous genes in deep subseafloor sedimentary metagenomes.</title>
        <authorList>
            <person name="Kawai M."/>
            <person name="Futagami T."/>
            <person name="Toyoda A."/>
            <person name="Takaki Y."/>
            <person name="Nishi S."/>
            <person name="Hori S."/>
            <person name="Arai W."/>
            <person name="Tsubouchi T."/>
            <person name="Morono Y."/>
            <person name="Uchiyama I."/>
            <person name="Ito T."/>
            <person name="Fujiyama A."/>
            <person name="Inagaki F."/>
            <person name="Takami H."/>
        </authorList>
    </citation>
    <scope>NUCLEOTIDE SEQUENCE</scope>
    <source>
        <strain evidence="1">Expedition CK06-06</strain>
    </source>
</reference>
<protein>
    <submittedName>
        <fullName evidence="1">Uncharacterized protein</fullName>
    </submittedName>
</protein>
<dbReference type="AlphaFoldDB" id="X0XFN0"/>
<name>X0XFN0_9ZZZZ</name>
<organism evidence="1">
    <name type="scientific">marine sediment metagenome</name>
    <dbReference type="NCBI Taxonomy" id="412755"/>
    <lineage>
        <taxon>unclassified sequences</taxon>
        <taxon>metagenomes</taxon>
        <taxon>ecological metagenomes</taxon>
    </lineage>
</organism>
<dbReference type="EMBL" id="BARS01058809">
    <property type="protein sequence ID" value="GAG41964.1"/>
    <property type="molecule type" value="Genomic_DNA"/>
</dbReference>
<accession>X0XFN0</accession>
<gene>
    <name evidence="1" type="ORF">S01H1_85556</name>
</gene>
<proteinExistence type="predicted"/>
<feature type="non-terminal residue" evidence="1">
    <location>
        <position position="81"/>
    </location>
</feature>
<comment type="caution">
    <text evidence="1">The sequence shown here is derived from an EMBL/GenBank/DDBJ whole genome shotgun (WGS) entry which is preliminary data.</text>
</comment>
<evidence type="ECO:0000313" key="1">
    <source>
        <dbReference type="EMBL" id="GAG41964.1"/>
    </source>
</evidence>
<sequence length="81" mass="9058">RESVPNIFVSTSVGAAIGVSRRINPRLQATYSYRPQLTSFDPKSTDIFFCASFGICDPADIEVLTEPRWLSPIVATFVYDR</sequence>
<feature type="non-terminal residue" evidence="1">
    <location>
        <position position="1"/>
    </location>
</feature>